<keyword evidence="1" id="KW-1133">Transmembrane helix</keyword>
<sequence>MDSQAQKTCSTTALLPEVPFVPFLAGLTAWVLLQVSLEFVVQRVNPEFFDHLKTDVRRRYNVYFGTWLGTMFKVVSMMACTVSLFTVPTETDIAGLVRPLSTAEQWCWGCRAIIYIQELPHIASIPELVIHHILSIGAMISILAFNIPRRQMYVAWAGLWSEFVSNARRLLKMHGKLSQRLSWWLGTANVLLIVAFRVTGCFVAIVWTLQGGTRGTPLVIDIGCWTIYLVYVLQVSFWEAKRLKLVSVDLKQPATITIAERFNISFYGIIMGLALVCTELSALFIYEVRVKPLSSVDELHSIAWATLQAVLVGLLGGYIVPIGLPCFILYERVKGNRVNRGNMLVGFLFAAAMLLVTPTLHGNVDKHALLACVVISWPLLDAMGYVASLFEGVGSGKPTVETRGAEYQPLLHFEEKAEPIAPHQSQEQQQSQRPGLLPLQLIGALLSLTMYSWILSAVLFGLIDNRYKAAILAFALRTSVGRFINPRRKDISLTTANL</sequence>
<dbReference type="AlphaFoldDB" id="A0AAN6YJS3"/>
<evidence type="ECO:0000313" key="2">
    <source>
        <dbReference type="EMBL" id="KAK4220031.1"/>
    </source>
</evidence>
<dbReference type="Proteomes" id="UP001301769">
    <property type="component" value="Unassembled WGS sequence"/>
</dbReference>
<gene>
    <name evidence="2" type="ORF">QBC37DRAFT_302983</name>
</gene>
<feature type="non-terminal residue" evidence="2">
    <location>
        <position position="498"/>
    </location>
</feature>
<feature type="transmembrane region" description="Helical" evidence="1">
    <location>
        <begin position="128"/>
        <end position="147"/>
    </location>
</feature>
<feature type="transmembrane region" description="Helical" evidence="1">
    <location>
        <begin position="264"/>
        <end position="286"/>
    </location>
</feature>
<name>A0AAN6YJS3_9PEZI</name>
<feature type="transmembrane region" description="Helical" evidence="1">
    <location>
        <begin position="306"/>
        <end position="330"/>
    </location>
</feature>
<feature type="transmembrane region" description="Helical" evidence="1">
    <location>
        <begin position="20"/>
        <end position="41"/>
    </location>
</feature>
<reference evidence="2" key="2">
    <citation type="submission" date="2023-05" db="EMBL/GenBank/DDBJ databases">
        <authorList>
            <consortium name="Lawrence Berkeley National Laboratory"/>
            <person name="Steindorff A."/>
            <person name="Hensen N."/>
            <person name="Bonometti L."/>
            <person name="Westerberg I."/>
            <person name="Brannstrom I.O."/>
            <person name="Guillou S."/>
            <person name="Cros-Aarteil S."/>
            <person name="Calhoun S."/>
            <person name="Haridas S."/>
            <person name="Kuo A."/>
            <person name="Mondo S."/>
            <person name="Pangilinan J."/>
            <person name="Riley R."/>
            <person name="Labutti K."/>
            <person name="Andreopoulos B."/>
            <person name="Lipzen A."/>
            <person name="Chen C."/>
            <person name="Yanf M."/>
            <person name="Daum C."/>
            <person name="Ng V."/>
            <person name="Clum A."/>
            <person name="Ohm R."/>
            <person name="Martin F."/>
            <person name="Silar P."/>
            <person name="Natvig D."/>
            <person name="Lalanne C."/>
            <person name="Gautier V."/>
            <person name="Ament-Velasquez S.L."/>
            <person name="Kruys A."/>
            <person name="Hutchinson M.I."/>
            <person name="Powell A.J."/>
            <person name="Barry K."/>
            <person name="Miller A.N."/>
            <person name="Grigoriev I.V."/>
            <person name="Debuchy R."/>
            <person name="Gladieux P."/>
            <person name="Thoren M.H."/>
            <person name="Johannesson H."/>
        </authorList>
    </citation>
    <scope>NUCLEOTIDE SEQUENCE</scope>
    <source>
        <strain evidence="2">PSN293</strain>
    </source>
</reference>
<feature type="transmembrane region" description="Helical" evidence="1">
    <location>
        <begin position="342"/>
        <end position="361"/>
    </location>
</feature>
<reference evidence="2" key="1">
    <citation type="journal article" date="2023" name="Mol. Phylogenet. Evol.">
        <title>Genome-scale phylogeny and comparative genomics of the fungal order Sordariales.</title>
        <authorList>
            <person name="Hensen N."/>
            <person name="Bonometti L."/>
            <person name="Westerberg I."/>
            <person name="Brannstrom I.O."/>
            <person name="Guillou S."/>
            <person name="Cros-Aarteil S."/>
            <person name="Calhoun S."/>
            <person name="Haridas S."/>
            <person name="Kuo A."/>
            <person name="Mondo S."/>
            <person name="Pangilinan J."/>
            <person name="Riley R."/>
            <person name="LaButti K."/>
            <person name="Andreopoulos B."/>
            <person name="Lipzen A."/>
            <person name="Chen C."/>
            <person name="Yan M."/>
            <person name="Daum C."/>
            <person name="Ng V."/>
            <person name="Clum A."/>
            <person name="Steindorff A."/>
            <person name="Ohm R.A."/>
            <person name="Martin F."/>
            <person name="Silar P."/>
            <person name="Natvig D.O."/>
            <person name="Lalanne C."/>
            <person name="Gautier V."/>
            <person name="Ament-Velasquez S.L."/>
            <person name="Kruys A."/>
            <person name="Hutchinson M.I."/>
            <person name="Powell A.J."/>
            <person name="Barry K."/>
            <person name="Miller A.N."/>
            <person name="Grigoriev I.V."/>
            <person name="Debuchy R."/>
            <person name="Gladieux P."/>
            <person name="Hiltunen Thoren M."/>
            <person name="Johannesson H."/>
        </authorList>
    </citation>
    <scope>NUCLEOTIDE SEQUENCE</scope>
    <source>
        <strain evidence="2">PSN293</strain>
    </source>
</reference>
<dbReference type="EMBL" id="MU858046">
    <property type="protein sequence ID" value="KAK4220031.1"/>
    <property type="molecule type" value="Genomic_DNA"/>
</dbReference>
<organism evidence="2 3">
    <name type="scientific">Rhypophila decipiens</name>
    <dbReference type="NCBI Taxonomy" id="261697"/>
    <lineage>
        <taxon>Eukaryota</taxon>
        <taxon>Fungi</taxon>
        <taxon>Dikarya</taxon>
        <taxon>Ascomycota</taxon>
        <taxon>Pezizomycotina</taxon>
        <taxon>Sordariomycetes</taxon>
        <taxon>Sordariomycetidae</taxon>
        <taxon>Sordariales</taxon>
        <taxon>Naviculisporaceae</taxon>
        <taxon>Rhypophila</taxon>
    </lineage>
</organism>
<keyword evidence="3" id="KW-1185">Reference proteome</keyword>
<feature type="transmembrane region" description="Helical" evidence="1">
    <location>
        <begin position="441"/>
        <end position="463"/>
    </location>
</feature>
<keyword evidence="1" id="KW-0472">Membrane</keyword>
<proteinExistence type="predicted"/>
<accession>A0AAN6YJS3</accession>
<feature type="transmembrane region" description="Helical" evidence="1">
    <location>
        <begin position="62"/>
        <end position="87"/>
    </location>
</feature>
<evidence type="ECO:0000313" key="3">
    <source>
        <dbReference type="Proteomes" id="UP001301769"/>
    </source>
</evidence>
<comment type="caution">
    <text evidence="2">The sequence shown here is derived from an EMBL/GenBank/DDBJ whole genome shotgun (WGS) entry which is preliminary data.</text>
</comment>
<protein>
    <submittedName>
        <fullName evidence="2">Uncharacterized protein</fullName>
    </submittedName>
</protein>
<feature type="transmembrane region" description="Helical" evidence="1">
    <location>
        <begin position="181"/>
        <end position="206"/>
    </location>
</feature>
<evidence type="ECO:0000256" key="1">
    <source>
        <dbReference type="SAM" id="Phobius"/>
    </source>
</evidence>
<feature type="transmembrane region" description="Helical" evidence="1">
    <location>
        <begin position="218"/>
        <end position="238"/>
    </location>
</feature>
<keyword evidence="1" id="KW-0812">Transmembrane</keyword>